<gene>
    <name evidence="1" type="ORF">L1987_80611</name>
</gene>
<organism evidence="1 2">
    <name type="scientific">Smallanthus sonchifolius</name>
    <dbReference type="NCBI Taxonomy" id="185202"/>
    <lineage>
        <taxon>Eukaryota</taxon>
        <taxon>Viridiplantae</taxon>
        <taxon>Streptophyta</taxon>
        <taxon>Embryophyta</taxon>
        <taxon>Tracheophyta</taxon>
        <taxon>Spermatophyta</taxon>
        <taxon>Magnoliopsida</taxon>
        <taxon>eudicotyledons</taxon>
        <taxon>Gunneridae</taxon>
        <taxon>Pentapetalae</taxon>
        <taxon>asterids</taxon>
        <taxon>campanulids</taxon>
        <taxon>Asterales</taxon>
        <taxon>Asteraceae</taxon>
        <taxon>Asteroideae</taxon>
        <taxon>Heliantheae alliance</taxon>
        <taxon>Millerieae</taxon>
        <taxon>Smallanthus</taxon>
    </lineage>
</organism>
<keyword evidence="2" id="KW-1185">Reference proteome</keyword>
<reference evidence="2" key="1">
    <citation type="journal article" date="2022" name="Mol. Ecol. Resour.">
        <title>The genomes of chicory, endive, great burdock and yacon provide insights into Asteraceae palaeo-polyploidization history and plant inulin production.</title>
        <authorList>
            <person name="Fan W."/>
            <person name="Wang S."/>
            <person name="Wang H."/>
            <person name="Wang A."/>
            <person name="Jiang F."/>
            <person name="Liu H."/>
            <person name="Zhao H."/>
            <person name="Xu D."/>
            <person name="Zhang Y."/>
        </authorList>
    </citation>
    <scope>NUCLEOTIDE SEQUENCE [LARGE SCALE GENOMIC DNA]</scope>
    <source>
        <strain evidence="2">cv. Yunnan</strain>
    </source>
</reference>
<comment type="caution">
    <text evidence="1">The sequence shown here is derived from an EMBL/GenBank/DDBJ whole genome shotgun (WGS) entry which is preliminary data.</text>
</comment>
<protein>
    <submittedName>
        <fullName evidence="1">Uncharacterized protein</fullName>
    </submittedName>
</protein>
<evidence type="ECO:0000313" key="1">
    <source>
        <dbReference type="EMBL" id="KAI3686921.1"/>
    </source>
</evidence>
<proteinExistence type="predicted"/>
<accession>A0ACB8YP88</accession>
<dbReference type="EMBL" id="CM042044">
    <property type="protein sequence ID" value="KAI3686921.1"/>
    <property type="molecule type" value="Genomic_DNA"/>
</dbReference>
<reference evidence="1 2" key="2">
    <citation type="journal article" date="2022" name="Mol. Ecol. Resour.">
        <title>The genomes of chicory, endive, great burdock and yacon provide insights into Asteraceae paleo-polyploidization history and plant inulin production.</title>
        <authorList>
            <person name="Fan W."/>
            <person name="Wang S."/>
            <person name="Wang H."/>
            <person name="Wang A."/>
            <person name="Jiang F."/>
            <person name="Liu H."/>
            <person name="Zhao H."/>
            <person name="Xu D."/>
            <person name="Zhang Y."/>
        </authorList>
    </citation>
    <scope>NUCLEOTIDE SEQUENCE [LARGE SCALE GENOMIC DNA]</scope>
    <source>
        <strain evidence="2">cv. Yunnan</strain>
        <tissue evidence="1">Leaves</tissue>
    </source>
</reference>
<evidence type="ECO:0000313" key="2">
    <source>
        <dbReference type="Proteomes" id="UP001056120"/>
    </source>
</evidence>
<dbReference type="Proteomes" id="UP001056120">
    <property type="component" value="Linkage Group LG27"/>
</dbReference>
<name>A0ACB8YP88_9ASTR</name>
<sequence length="165" mass="18460">MSFIKEDLEYFHPDDLEEIDIQHSHAMLSLKAKRFYSRPVRPIPSNSQNTGVGLDKNKLRCYNCSQLGHFARECNAPKTNPAVAQPRQAQQGQACQNTQPAQTAACATQQAGLTDFDSRFQIEEISATNQALMADTIEIPPQGYEHICSQTCIDKVLGYRNITKT</sequence>